<gene>
    <name evidence="2" type="ORF">C5E16_12020</name>
</gene>
<feature type="compositionally biased region" description="Basic and acidic residues" evidence="1">
    <location>
        <begin position="170"/>
        <end position="183"/>
    </location>
</feature>
<organism evidence="2 3">
    <name type="scientific">Clavibacter michiganensis</name>
    <dbReference type="NCBI Taxonomy" id="28447"/>
    <lineage>
        <taxon>Bacteria</taxon>
        <taxon>Bacillati</taxon>
        <taxon>Actinomycetota</taxon>
        <taxon>Actinomycetes</taxon>
        <taxon>Micrococcales</taxon>
        <taxon>Microbacteriaceae</taxon>
        <taxon>Clavibacter</taxon>
    </lineage>
</organism>
<dbReference type="EMBL" id="PSXY01000022">
    <property type="protein sequence ID" value="PPF66238.1"/>
    <property type="molecule type" value="Genomic_DNA"/>
</dbReference>
<dbReference type="Gene3D" id="3.90.1140.10">
    <property type="entry name" value="Cyclic phosphodiesterase"/>
    <property type="match status" value="1"/>
</dbReference>
<dbReference type="Proteomes" id="UP000239241">
    <property type="component" value="Unassembled WGS sequence"/>
</dbReference>
<dbReference type="InterPro" id="IPR009097">
    <property type="entry name" value="Cyclic_Pdiesterase"/>
</dbReference>
<accession>A0A2S5VRV4</accession>
<protein>
    <recommendedName>
        <fullName evidence="4">2'-5' RNA ligase family protein</fullName>
    </recommendedName>
</protein>
<proteinExistence type="predicted"/>
<evidence type="ECO:0000313" key="3">
    <source>
        <dbReference type="Proteomes" id="UP000239241"/>
    </source>
</evidence>
<name>A0A2S5VRV4_9MICO</name>
<dbReference type="AlphaFoldDB" id="A0A2S5VRV4"/>
<feature type="region of interest" description="Disordered" evidence="1">
    <location>
        <begin position="104"/>
        <end position="132"/>
    </location>
</feature>
<dbReference type="SUPFAM" id="SSF55144">
    <property type="entry name" value="LigT-like"/>
    <property type="match status" value="1"/>
</dbReference>
<dbReference type="Pfam" id="PF13563">
    <property type="entry name" value="2_5_RNA_ligase2"/>
    <property type="match status" value="1"/>
</dbReference>
<evidence type="ECO:0008006" key="4">
    <source>
        <dbReference type="Google" id="ProtNLM"/>
    </source>
</evidence>
<reference evidence="2 3" key="1">
    <citation type="submission" date="2018-02" db="EMBL/GenBank/DDBJ databases">
        <title>Bacteriophage NCPPB3778 and a type I-E CRISPR drive the evolution of the US Biological Select Agent, Rathayibacter toxicus.</title>
        <authorList>
            <person name="Davis E.W.II."/>
            <person name="Tabima J.F."/>
            <person name="Weisberg A.J."/>
            <person name="Lopes L.D."/>
            <person name="Wiseman M.S."/>
            <person name="Wiseman M.S."/>
            <person name="Pupko T."/>
            <person name="Belcher M.S."/>
            <person name="Sechler A.J."/>
            <person name="Tancos M.A."/>
            <person name="Schroeder B.K."/>
            <person name="Murray T.D."/>
            <person name="Luster D.G."/>
            <person name="Schneider W.L."/>
            <person name="Rogers E."/>
            <person name="Andreote F.D."/>
            <person name="Grunwald N.J."/>
            <person name="Putnam M.L."/>
            <person name="Chang J.H."/>
        </authorList>
    </citation>
    <scope>NUCLEOTIDE SEQUENCE [LARGE SCALE GENOMIC DNA]</scope>
    <source>
        <strain evidence="2 3">AY1B3</strain>
    </source>
</reference>
<comment type="caution">
    <text evidence="2">The sequence shown here is derived from an EMBL/GenBank/DDBJ whole genome shotgun (WGS) entry which is preliminary data.</text>
</comment>
<feature type="region of interest" description="Disordered" evidence="1">
    <location>
        <begin position="163"/>
        <end position="183"/>
    </location>
</feature>
<sequence length="183" mass="19113">MDAASDARVREAWRALADAGLPSLSDHAGATNRPHVTLLAAEGLGGSADDALRAIAASGPLPSVRLGGLVVFGVPPRGLVLARQVVVDRALLDLHARIHAAVEAPHAGPDEDEDPDQDGPAAPEVVPHTRPGAWTPHVSLALRLTAEQLAEAVTALGRIEPEEAPAAGLRRWDPRDRTVRDLA</sequence>
<evidence type="ECO:0000313" key="2">
    <source>
        <dbReference type="EMBL" id="PPF66238.1"/>
    </source>
</evidence>
<evidence type="ECO:0000256" key="1">
    <source>
        <dbReference type="SAM" id="MobiDB-lite"/>
    </source>
</evidence>